<dbReference type="GO" id="GO:0008061">
    <property type="term" value="F:chitin binding"/>
    <property type="evidence" value="ECO:0007669"/>
    <property type="project" value="UniProtKB-KW"/>
</dbReference>
<evidence type="ECO:0000256" key="5">
    <source>
        <dbReference type="ARBA" id="ARBA00023180"/>
    </source>
</evidence>
<dbReference type="Gene3D" id="2.170.140.10">
    <property type="entry name" value="Chitin binding domain"/>
    <property type="match status" value="2"/>
</dbReference>
<reference evidence="7 8" key="2">
    <citation type="submission" date="2019-09" db="EMBL/GenBank/DDBJ databases">
        <authorList>
            <person name="Jin C."/>
        </authorList>
    </citation>
    <scope>NUCLEOTIDE SEQUENCE [LARGE SCALE GENOMIC DNA]</scope>
    <source>
        <strain evidence="7 8">BN140078</strain>
    </source>
</reference>
<evidence type="ECO:0000259" key="6">
    <source>
        <dbReference type="PROSITE" id="PS50940"/>
    </source>
</evidence>
<sequence length="142" mass="15763">YKFYMCSSGNPVTLKCPSNLFFSPITQTCEWSKNVECGTRVVPGEENVNTGPCNCDPKQALSLCAQEGSNGKLVAHNVCSHYHMCVSGKTLSLACPSNLFYDPQKERCDFPANVSCEGRVAPVFLPPLNKHLEARQNIRHYF</sequence>
<protein>
    <submittedName>
        <fullName evidence="7">Chitin binding domain-containing protein</fullName>
    </submittedName>
</protein>
<evidence type="ECO:0000256" key="3">
    <source>
        <dbReference type="ARBA" id="ARBA00022737"/>
    </source>
</evidence>
<dbReference type="Proteomes" id="UP000324611">
    <property type="component" value="Unassembled WGS sequence"/>
</dbReference>
<gene>
    <name evidence="7" type="ORF">F0L74_33030</name>
</gene>
<keyword evidence="1" id="KW-0147">Chitin-binding</keyword>
<dbReference type="PANTHER" id="PTHR23301:SF0">
    <property type="entry name" value="CHITIN-BINDING TYPE-2 DOMAIN-CONTAINING PROTEIN-RELATED"/>
    <property type="match status" value="1"/>
</dbReference>
<evidence type="ECO:0000256" key="4">
    <source>
        <dbReference type="ARBA" id="ARBA00023157"/>
    </source>
</evidence>
<keyword evidence="4" id="KW-1015">Disulfide bond</keyword>
<reference evidence="7 8" key="1">
    <citation type="submission" date="2019-09" db="EMBL/GenBank/DDBJ databases">
        <title>Chitinophaga ginsengihumi sp. nov., isolated from soil of ginseng rhizosphere.</title>
        <authorList>
            <person name="Lee J."/>
        </authorList>
    </citation>
    <scope>NUCLEOTIDE SEQUENCE [LARGE SCALE GENOMIC DNA]</scope>
    <source>
        <strain evidence="7 8">BN140078</strain>
    </source>
</reference>
<dbReference type="Pfam" id="PF01607">
    <property type="entry name" value="CBM_14"/>
    <property type="match status" value="2"/>
</dbReference>
<organism evidence="7 8">
    <name type="scientific">Chitinophaga agrisoli</name>
    <dbReference type="NCBI Taxonomy" id="2607653"/>
    <lineage>
        <taxon>Bacteria</taxon>
        <taxon>Pseudomonadati</taxon>
        <taxon>Bacteroidota</taxon>
        <taxon>Chitinophagia</taxon>
        <taxon>Chitinophagales</taxon>
        <taxon>Chitinophagaceae</taxon>
        <taxon>Chitinophaga</taxon>
    </lineage>
</organism>
<evidence type="ECO:0000256" key="1">
    <source>
        <dbReference type="ARBA" id="ARBA00022669"/>
    </source>
</evidence>
<dbReference type="PANTHER" id="PTHR23301">
    <property type="entry name" value="CHITIN BINDING PERITROPHIN-A"/>
    <property type="match status" value="1"/>
</dbReference>
<keyword evidence="3" id="KW-0677">Repeat</keyword>
<feature type="non-terminal residue" evidence="7">
    <location>
        <position position="1"/>
    </location>
</feature>
<proteinExistence type="predicted"/>
<dbReference type="GO" id="GO:0005576">
    <property type="term" value="C:extracellular region"/>
    <property type="evidence" value="ECO:0007669"/>
    <property type="project" value="InterPro"/>
</dbReference>
<dbReference type="SMART" id="SM00494">
    <property type="entry name" value="ChtBD2"/>
    <property type="match status" value="2"/>
</dbReference>
<keyword evidence="2" id="KW-0732">Signal</keyword>
<evidence type="ECO:0000256" key="2">
    <source>
        <dbReference type="ARBA" id="ARBA00022729"/>
    </source>
</evidence>
<dbReference type="AlphaFoldDB" id="A0A5B2VAD0"/>
<evidence type="ECO:0000313" key="7">
    <source>
        <dbReference type="EMBL" id="KAA2235410.1"/>
    </source>
</evidence>
<evidence type="ECO:0000313" key="8">
    <source>
        <dbReference type="Proteomes" id="UP000324611"/>
    </source>
</evidence>
<dbReference type="PROSITE" id="PS50940">
    <property type="entry name" value="CHIT_BIND_II"/>
    <property type="match status" value="2"/>
</dbReference>
<dbReference type="EMBL" id="VUOC01000135">
    <property type="protein sequence ID" value="KAA2235410.1"/>
    <property type="molecule type" value="Genomic_DNA"/>
</dbReference>
<dbReference type="InterPro" id="IPR036508">
    <property type="entry name" value="Chitin-bd_dom_sf"/>
</dbReference>
<name>A0A5B2VAD0_9BACT</name>
<dbReference type="SUPFAM" id="SSF57625">
    <property type="entry name" value="Invertebrate chitin-binding proteins"/>
    <property type="match status" value="2"/>
</dbReference>
<accession>A0A5B2VAD0</accession>
<dbReference type="InterPro" id="IPR002557">
    <property type="entry name" value="Chitin-bd_dom"/>
</dbReference>
<comment type="caution">
    <text evidence="7">The sequence shown here is derived from an EMBL/GenBank/DDBJ whole genome shotgun (WGS) entry which is preliminary data.</text>
</comment>
<feature type="domain" description="Chitin-binding type-2" evidence="6">
    <location>
        <begin position="1"/>
        <end position="39"/>
    </location>
</feature>
<keyword evidence="8" id="KW-1185">Reference proteome</keyword>
<feature type="domain" description="Chitin-binding type-2" evidence="6">
    <location>
        <begin position="61"/>
        <end position="118"/>
    </location>
</feature>
<keyword evidence="5" id="KW-0325">Glycoprotein</keyword>
<dbReference type="InterPro" id="IPR051940">
    <property type="entry name" value="Chitin_bind-dev_reg"/>
</dbReference>